<dbReference type="Pfam" id="PF03184">
    <property type="entry name" value="DDE_1"/>
    <property type="match status" value="1"/>
</dbReference>
<name>A0AAD9LIH3_9STRA</name>
<proteinExistence type="predicted"/>
<dbReference type="GO" id="GO:0003677">
    <property type="term" value="F:DNA binding"/>
    <property type="evidence" value="ECO:0007669"/>
    <property type="project" value="TreeGrafter"/>
</dbReference>
<sequence>MATNADGSDKLPLLFIGKSVKPRAFANHNVTEEFGVEYTSSGKVWMNSDLFQDWLQALNLRTILEGRHILLLVDNVSSHKEPQVPLSNVRMEFLPKNTTSVLQPLDQGVIACIKQRFNRIVSTDTLLGFRSRKFLF</sequence>
<gene>
    <name evidence="2" type="ORF">P3T76_009680</name>
</gene>
<evidence type="ECO:0000259" key="1">
    <source>
        <dbReference type="Pfam" id="PF03184"/>
    </source>
</evidence>
<dbReference type="PANTHER" id="PTHR19303">
    <property type="entry name" value="TRANSPOSON"/>
    <property type="match status" value="1"/>
</dbReference>
<feature type="domain" description="DDE-1" evidence="1">
    <location>
        <begin position="2"/>
        <end position="125"/>
    </location>
</feature>
<protein>
    <submittedName>
        <fullName evidence="2">Tigger transposable element-derived protein 6</fullName>
    </submittedName>
</protein>
<dbReference type="PANTHER" id="PTHR19303:SF73">
    <property type="entry name" value="PROTEIN PDC2"/>
    <property type="match status" value="1"/>
</dbReference>
<evidence type="ECO:0000313" key="2">
    <source>
        <dbReference type="EMBL" id="KAK1937943.1"/>
    </source>
</evidence>
<evidence type="ECO:0000313" key="3">
    <source>
        <dbReference type="Proteomes" id="UP001259832"/>
    </source>
</evidence>
<accession>A0AAD9LIH3</accession>
<dbReference type="Proteomes" id="UP001259832">
    <property type="component" value="Unassembled WGS sequence"/>
</dbReference>
<dbReference type="EMBL" id="JASMQC010000019">
    <property type="protein sequence ID" value="KAK1937943.1"/>
    <property type="molecule type" value="Genomic_DNA"/>
</dbReference>
<dbReference type="GO" id="GO:0005634">
    <property type="term" value="C:nucleus"/>
    <property type="evidence" value="ECO:0007669"/>
    <property type="project" value="TreeGrafter"/>
</dbReference>
<reference evidence="2" key="1">
    <citation type="submission" date="2023-08" db="EMBL/GenBank/DDBJ databases">
        <title>Reference Genome Resource for the Citrus Pathogen Phytophthora citrophthora.</title>
        <authorList>
            <person name="Moller H."/>
            <person name="Coetzee B."/>
            <person name="Rose L.J."/>
            <person name="Van Niekerk J.M."/>
        </authorList>
    </citation>
    <scope>NUCLEOTIDE SEQUENCE</scope>
    <source>
        <strain evidence="2">STE-U-9442</strain>
    </source>
</reference>
<dbReference type="AlphaFoldDB" id="A0AAD9LIH3"/>
<dbReference type="InterPro" id="IPR050863">
    <property type="entry name" value="CenT-Element_Derived"/>
</dbReference>
<keyword evidence="3" id="KW-1185">Reference proteome</keyword>
<organism evidence="2 3">
    <name type="scientific">Phytophthora citrophthora</name>
    <dbReference type="NCBI Taxonomy" id="4793"/>
    <lineage>
        <taxon>Eukaryota</taxon>
        <taxon>Sar</taxon>
        <taxon>Stramenopiles</taxon>
        <taxon>Oomycota</taxon>
        <taxon>Peronosporomycetes</taxon>
        <taxon>Peronosporales</taxon>
        <taxon>Peronosporaceae</taxon>
        <taxon>Phytophthora</taxon>
    </lineage>
</organism>
<dbReference type="InterPro" id="IPR004875">
    <property type="entry name" value="DDE_SF_endonuclease_dom"/>
</dbReference>
<comment type="caution">
    <text evidence="2">The sequence shown here is derived from an EMBL/GenBank/DDBJ whole genome shotgun (WGS) entry which is preliminary data.</text>
</comment>